<protein>
    <submittedName>
        <fullName evidence="2">Uncharacterized protein</fullName>
    </submittedName>
</protein>
<proteinExistence type="predicted"/>
<reference evidence="2 3" key="1">
    <citation type="submission" date="2016-08" db="EMBL/GenBank/DDBJ databases">
        <title>Genome sequencing of Paenibacillus sp. TI45-13ar, isolated from Korean traditional nuruk.</title>
        <authorList>
            <person name="Kim S.-J."/>
        </authorList>
    </citation>
    <scope>NUCLEOTIDE SEQUENCE [LARGE SCALE GENOMIC DNA]</scope>
    <source>
        <strain evidence="2 3">TI45-13ar</strain>
    </source>
</reference>
<evidence type="ECO:0000313" key="2">
    <source>
        <dbReference type="EMBL" id="ODP26607.1"/>
    </source>
</evidence>
<name>A0A1E3KYK3_9BACL</name>
<feature type="chain" id="PRO_5038763245" evidence="1">
    <location>
        <begin position="22"/>
        <end position="138"/>
    </location>
</feature>
<gene>
    <name evidence="2" type="ORF">PTI45_04447</name>
</gene>
<accession>A0A1E3KYK3</accession>
<dbReference type="EMBL" id="MDER01000086">
    <property type="protein sequence ID" value="ODP26607.1"/>
    <property type="molecule type" value="Genomic_DNA"/>
</dbReference>
<organism evidence="2 3">
    <name type="scientific">Paenibacillus nuruki</name>
    <dbReference type="NCBI Taxonomy" id="1886670"/>
    <lineage>
        <taxon>Bacteria</taxon>
        <taxon>Bacillati</taxon>
        <taxon>Bacillota</taxon>
        <taxon>Bacilli</taxon>
        <taxon>Bacillales</taxon>
        <taxon>Paenibacillaceae</taxon>
        <taxon>Paenibacillus</taxon>
    </lineage>
</organism>
<dbReference type="AlphaFoldDB" id="A0A1E3KYK3"/>
<sequence length="138" mass="14553">MKKQKLILIPALSLAASLALAPIGFASEVSSTPNTLNATSSNQSVAPSFTASPVYNVGTSSEQLFLHGEFEVKINPSKYANFNIKIYDSAGRQVSAMSYSGSSPTTLLKSDEKLVGPHKIAVTTIPVVANAGTFQVNY</sequence>
<evidence type="ECO:0000313" key="3">
    <source>
        <dbReference type="Proteomes" id="UP000094578"/>
    </source>
</evidence>
<dbReference type="RefSeq" id="WP_069329737.1">
    <property type="nucleotide sequence ID" value="NZ_MDER01000086.1"/>
</dbReference>
<feature type="signal peptide" evidence="1">
    <location>
        <begin position="1"/>
        <end position="21"/>
    </location>
</feature>
<dbReference type="Proteomes" id="UP000094578">
    <property type="component" value="Unassembled WGS sequence"/>
</dbReference>
<evidence type="ECO:0000256" key="1">
    <source>
        <dbReference type="SAM" id="SignalP"/>
    </source>
</evidence>
<comment type="caution">
    <text evidence="2">The sequence shown here is derived from an EMBL/GenBank/DDBJ whole genome shotgun (WGS) entry which is preliminary data.</text>
</comment>
<keyword evidence="1" id="KW-0732">Signal</keyword>
<keyword evidence="3" id="KW-1185">Reference proteome</keyword>